<protein>
    <recommendedName>
        <fullName evidence="8">Ribonuclease Z</fullName>
        <shortName evidence="8">RNase Z</shortName>
        <ecNumber evidence="8">3.1.26.11</ecNumber>
    </recommendedName>
    <alternativeName>
        <fullName evidence="8">tRNA 3 endonuclease</fullName>
    </alternativeName>
    <alternativeName>
        <fullName evidence="8">tRNase Z</fullName>
    </alternativeName>
</protein>
<organism evidence="9 10">
    <name type="scientific">Saezia sanguinis</name>
    <dbReference type="NCBI Taxonomy" id="1965230"/>
    <lineage>
        <taxon>Bacteria</taxon>
        <taxon>Pseudomonadati</taxon>
        <taxon>Pseudomonadota</taxon>
        <taxon>Betaproteobacteria</taxon>
        <taxon>Burkholderiales</taxon>
        <taxon>Saeziaceae</taxon>
        <taxon>Saezia</taxon>
    </lineage>
</organism>
<feature type="binding site" evidence="8">
    <location>
        <position position="65"/>
    </location>
    <ligand>
        <name>Zn(2+)</name>
        <dbReference type="ChEBI" id="CHEBI:29105"/>
        <label>1</label>
        <note>catalytic</note>
    </ligand>
</feature>
<dbReference type="CDD" id="cd07717">
    <property type="entry name" value="RNaseZ_ZiPD-like_MBL-fold"/>
    <property type="match status" value="1"/>
</dbReference>
<keyword evidence="4 8" id="KW-0479">Metal-binding</keyword>
<feature type="binding site" evidence="8">
    <location>
        <position position="211"/>
    </location>
    <ligand>
        <name>Zn(2+)</name>
        <dbReference type="ChEBI" id="CHEBI:29105"/>
        <label>2</label>
        <note>catalytic</note>
    </ligand>
</feature>
<keyword evidence="7 8" id="KW-0862">Zinc</keyword>
<sequence length="305" mass="33566">MELQFLGTSAGVPTLRRNVTSIALNLLKEQQGIWLFDCGEGTQHQIMRSGLNPQKIEQIFITHMHGDHILGLPGLLTSRSMSTGPQPLTVYGPPGIRRYLETVLEMTASYLTYPLTINEIQPGAIMQQPQFTVHAAHLEHRVECFGYRIEQSALPGALDAGKLQRDNISSGPHLQQLKNGQTITLPDGRIINGQDYIHPATPGKIITIMGDTAPAPQAVALARHADILVHEATLEAAFAEKANERGHATTTQAAQFAKDSQAKQLIITHISARYHQMDEPRLLEECRAIFPATVMAHDLETFPVN</sequence>
<dbReference type="NCBIfam" id="TIGR02651">
    <property type="entry name" value="RNase_Z"/>
    <property type="match status" value="1"/>
</dbReference>
<dbReference type="PANTHER" id="PTHR46018:SF2">
    <property type="entry name" value="ZINC PHOSPHODIESTERASE ELAC PROTEIN 1"/>
    <property type="match status" value="1"/>
</dbReference>
<dbReference type="RefSeq" id="WP_126980617.1">
    <property type="nucleotide sequence ID" value="NZ_PQSP01000007.1"/>
</dbReference>
<dbReference type="GO" id="GO:0008270">
    <property type="term" value="F:zinc ion binding"/>
    <property type="evidence" value="ECO:0007669"/>
    <property type="project" value="UniProtKB-UniRule"/>
</dbReference>
<comment type="subunit">
    <text evidence="1 8">Homodimer.</text>
</comment>
<dbReference type="EC" id="3.1.26.11" evidence="8"/>
<dbReference type="OrthoDB" id="9803916at2"/>
<evidence type="ECO:0000313" key="10">
    <source>
        <dbReference type="Proteomes" id="UP000286947"/>
    </source>
</evidence>
<keyword evidence="10" id="KW-1185">Reference proteome</keyword>
<keyword evidence="2 8" id="KW-0819">tRNA processing</keyword>
<dbReference type="Gene3D" id="3.60.15.10">
    <property type="entry name" value="Ribonuclease Z/Hydroxyacylglutathione hydrolase-like"/>
    <property type="match status" value="1"/>
</dbReference>
<dbReference type="HAMAP" id="MF_01818">
    <property type="entry name" value="RNase_Z_BN"/>
    <property type="match status" value="1"/>
</dbReference>
<reference evidence="9 10" key="1">
    <citation type="submission" date="2018-01" db="EMBL/GenBank/DDBJ databases">
        <title>Saezia sanguinis gen. nov., sp. nov., in the order Burkholderiales isolated from human blood.</title>
        <authorList>
            <person name="Medina-Pascual M.J."/>
            <person name="Valdezate S."/>
            <person name="Monzon S."/>
            <person name="Cuesta I."/>
            <person name="Carrasco G."/>
            <person name="Villalon P."/>
            <person name="Saez-Nieto J.A."/>
        </authorList>
    </citation>
    <scope>NUCLEOTIDE SEQUENCE [LARGE SCALE GENOMIC DNA]</scope>
    <source>
        <strain evidence="9 10">CNM695-12</strain>
    </source>
</reference>
<feature type="binding site" evidence="8">
    <location>
        <position position="63"/>
    </location>
    <ligand>
        <name>Zn(2+)</name>
        <dbReference type="ChEBI" id="CHEBI:29105"/>
        <label>1</label>
        <note>catalytic</note>
    </ligand>
</feature>
<feature type="binding site" evidence="8">
    <location>
        <position position="140"/>
    </location>
    <ligand>
        <name>Zn(2+)</name>
        <dbReference type="ChEBI" id="CHEBI:29105"/>
        <label>1</label>
        <note>catalytic</note>
    </ligand>
</feature>
<feature type="binding site" evidence="8">
    <location>
        <position position="211"/>
    </location>
    <ligand>
        <name>Zn(2+)</name>
        <dbReference type="ChEBI" id="CHEBI:29105"/>
        <label>1</label>
        <note>catalytic</note>
    </ligand>
</feature>
<dbReference type="SUPFAM" id="SSF56281">
    <property type="entry name" value="Metallo-hydrolase/oxidoreductase"/>
    <property type="match status" value="1"/>
</dbReference>
<gene>
    <name evidence="9" type="primary">rbn</name>
    <name evidence="8" type="synonym">rnz</name>
    <name evidence="9" type="ORF">CUZ56_02441</name>
</gene>
<comment type="catalytic activity">
    <reaction evidence="8">
        <text>Endonucleolytic cleavage of RNA, removing extra 3' nucleotides from tRNA precursor, generating 3' termini of tRNAs. A 3'-hydroxy group is left at the tRNA terminus and a 5'-phosphoryl group is left at the trailer molecule.</text>
        <dbReference type="EC" id="3.1.26.11"/>
    </reaction>
</comment>
<dbReference type="PANTHER" id="PTHR46018">
    <property type="entry name" value="ZINC PHOSPHODIESTERASE ELAC PROTEIN 1"/>
    <property type="match status" value="1"/>
</dbReference>
<feature type="binding site" evidence="8">
    <location>
        <position position="68"/>
    </location>
    <ligand>
        <name>Zn(2+)</name>
        <dbReference type="ChEBI" id="CHEBI:29105"/>
        <label>2</label>
        <note>catalytic</note>
    </ligand>
</feature>
<name>A0A433SBI0_9BURK</name>
<dbReference type="GO" id="GO:0042781">
    <property type="term" value="F:3'-tRNA processing endoribonuclease activity"/>
    <property type="evidence" value="ECO:0007669"/>
    <property type="project" value="UniProtKB-UniRule"/>
</dbReference>
<feature type="binding site" evidence="8">
    <location>
        <position position="67"/>
    </location>
    <ligand>
        <name>Zn(2+)</name>
        <dbReference type="ChEBI" id="CHEBI:29105"/>
        <label>2</label>
        <note>catalytic</note>
    </ligand>
</feature>
<evidence type="ECO:0000256" key="2">
    <source>
        <dbReference type="ARBA" id="ARBA00022694"/>
    </source>
</evidence>
<feature type="active site" description="Proton acceptor" evidence="8">
    <location>
        <position position="67"/>
    </location>
</feature>
<dbReference type="AlphaFoldDB" id="A0A433SBI0"/>
<dbReference type="NCBIfam" id="NF000801">
    <property type="entry name" value="PRK00055.1-3"/>
    <property type="match status" value="1"/>
</dbReference>
<evidence type="ECO:0000256" key="5">
    <source>
        <dbReference type="ARBA" id="ARBA00022759"/>
    </source>
</evidence>
<evidence type="ECO:0000256" key="1">
    <source>
        <dbReference type="ARBA" id="ARBA00011738"/>
    </source>
</evidence>
<comment type="function">
    <text evidence="8">Zinc phosphodiesterase, which displays some tRNA 3'-processing endonuclease activity. Probably involved in tRNA maturation, by removing a 3'-trailer from precursor tRNA.</text>
</comment>
<evidence type="ECO:0000256" key="7">
    <source>
        <dbReference type="ARBA" id="ARBA00022833"/>
    </source>
</evidence>
<dbReference type="InterPro" id="IPR036866">
    <property type="entry name" value="RibonucZ/Hydroxyglut_hydro"/>
</dbReference>
<evidence type="ECO:0000256" key="6">
    <source>
        <dbReference type="ARBA" id="ARBA00022801"/>
    </source>
</evidence>
<evidence type="ECO:0000256" key="8">
    <source>
        <dbReference type="HAMAP-Rule" id="MF_01818"/>
    </source>
</evidence>
<evidence type="ECO:0000313" key="9">
    <source>
        <dbReference type="EMBL" id="RUS66083.1"/>
    </source>
</evidence>
<dbReference type="Proteomes" id="UP000286947">
    <property type="component" value="Unassembled WGS sequence"/>
</dbReference>
<keyword evidence="3 8" id="KW-0540">Nuclease</keyword>
<dbReference type="FunFam" id="3.60.15.10:FF:000002">
    <property type="entry name" value="Ribonuclease Z"/>
    <property type="match status" value="1"/>
</dbReference>
<accession>A0A433SBI0</accession>
<dbReference type="EMBL" id="PQSP01000007">
    <property type="protein sequence ID" value="RUS66083.1"/>
    <property type="molecule type" value="Genomic_DNA"/>
</dbReference>
<feature type="binding site" evidence="8">
    <location>
        <position position="269"/>
    </location>
    <ligand>
        <name>Zn(2+)</name>
        <dbReference type="ChEBI" id="CHEBI:29105"/>
        <label>2</label>
        <note>catalytic</note>
    </ligand>
</feature>
<dbReference type="InterPro" id="IPR013471">
    <property type="entry name" value="RNase_Z/BN"/>
</dbReference>
<comment type="caution">
    <text evidence="9">The sequence shown here is derived from an EMBL/GenBank/DDBJ whole genome shotgun (WGS) entry which is preliminary data.</text>
</comment>
<dbReference type="Pfam" id="PF23023">
    <property type="entry name" value="Anti-Pycsar_Apyc1"/>
    <property type="match status" value="1"/>
</dbReference>
<proteinExistence type="inferred from homology"/>
<comment type="similarity">
    <text evidence="8">Belongs to the RNase Z family.</text>
</comment>
<evidence type="ECO:0000256" key="3">
    <source>
        <dbReference type="ARBA" id="ARBA00022722"/>
    </source>
</evidence>
<evidence type="ECO:0000256" key="4">
    <source>
        <dbReference type="ARBA" id="ARBA00022723"/>
    </source>
</evidence>
<dbReference type="NCBIfam" id="NF000800">
    <property type="entry name" value="PRK00055.1-1"/>
    <property type="match status" value="1"/>
</dbReference>
<keyword evidence="6 8" id="KW-0378">Hydrolase</keyword>
<keyword evidence="5 8" id="KW-0255">Endonuclease</keyword>
<comment type="cofactor">
    <cofactor evidence="8">
        <name>Zn(2+)</name>
        <dbReference type="ChEBI" id="CHEBI:29105"/>
    </cofactor>
    <text evidence="8">Binds 2 Zn(2+) ions.</text>
</comment>
<dbReference type="GO" id="GO:0042802">
    <property type="term" value="F:identical protein binding"/>
    <property type="evidence" value="ECO:0007669"/>
    <property type="project" value="UniProtKB-ARBA"/>
</dbReference>